<organism evidence="1 2">
    <name type="scientific">Xyrichtys novacula</name>
    <name type="common">Pearly razorfish</name>
    <name type="synonym">Hemipteronotus novacula</name>
    <dbReference type="NCBI Taxonomy" id="13765"/>
    <lineage>
        <taxon>Eukaryota</taxon>
        <taxon>Metazoa</taxon>
        <taxon>Chordata</taxon>
        <taxon>Craniata</taxon>
        <taxon>Vertebrata</taxon>
        <taxon>Euteleostomi</taxon>
        <taxon>Actinopterygii</taxon>
        <taxon>Neopterygii</taxon>
        <taxon>Teleostei</taxon>
        <taxon>Neoteleostei</taxon>
        <taxon>Acanthomorphata</taxon>
        <taxon>Eupercaria</taxon>
        <taxon>Labriformes</taxon>
        <taxon>Labridae</taxon>
        <taxon>Xyrichtys</taxon>
    </lineage>
</organism>
<dbReference type="AlphaFoldDB" id="A0AAV1GTG0"/>
<protein>
    <submittedName>
        <fullName evidence="1">Uncharacterized protein</fullName>
    </submittedName>
</protein>
<keyword evidence="2" id="KW-1185">Reference proteome</keyword>
<accession>A0AAV1GTG0</accession>
<dbReference type="Proteomes" id="UP001178508">
    <property type="component" value="Chromosome 16"/>
</dbReference>
<name>A0AAV1GTG0_XYRNO</name>
<reference evidence="1" key="1">
    <citation type="submission" date="2023-08" db="EMBL/GenBank/DDBJ databases">
        <authorList>
            <person name="Alioto T."/>
            <person name="Alioto T."/>
            <person name="Gomez Garrido J."/>
        </authorList>
    </citation>
    <scope>NUCLEOTIDE SEQUENCE</scope>
</reference>
<gene>
    <name evidence="1" type="ORF">XNOV1_A001821</name>
</gene>
<dbReference type="PANTHER" id="PTHR46704">
    <property type="entry name" value="CXC DOMAIN-CONTAINING PROTEIN-RELATED"/>
    <property type="match status" value="1"/>
</dbReference>
<sequence length="1202" mass="134496">MGEYLQHSKSTAYGNQYLKEKLISRYGNSIFVTEGRSGVKNIVTFREKTCNILREYYNSPREGNEEAQKHAIILTAAKLIKSDIKTTVVPIGETYPTLAELNLNTALDFIPPSLRFLLQHLFVGKDTTRKIAGIGQAVVQAVSPRAVIAPLQLGLAVQMHHLYRSRFLMDSLSTMGFASSYPEVQRFEENAACSLAEDVLGDVEILNQSLLVAADNVDHNIITLDGKGSFHGMGMIAAITPGKQVSYGIPRQKMAELKVVERTKIDIIEYRYAQHVNRNIEFQALSYSSDVCDRKVDICWEMSFRFHHSTPSWNGMMHLLHKECEYPGKSSVQFLPMIDMNPGDKTCILSTLDYLCSLSSKHNMPTIITFDQPLFWKASEIVNAVPDDSPIRNVILLLGSFHTFMNLLGAIGTLMDGSGLKEIMETVYGENAVVHMMSGKAVQRAFRGHLLVYQCLTRQIVAKILEDNPGFQDQVDGLERLYMLMETGECDLESLLESDCVCTIHNTLALKKDDLARTSKTSKLWVNYQHMLGIARALVAADRMGSWEMHLGAVSACLLIFAAAGHPNYLKSARLYLQKMHALKEDNPEVHQKFQSGFHVIRRRSQYWAGLGSDLVIEQTLMRSLKTQGGLTRGSGMSEHQRTVWAMSSTVSSAYNLAMQELTTRNYTTAEQHKELSTSQVSRDEADLGKIAEKLDKFTPFSADESLRNIITGINANEDVNVQDIFEIGKDVVQKMDGQSVFSYSHKRSLKVKTLASSKNVKVSEDRSIDPTLLFQRFLVVSQTGDLRLDEVMSYELCLYPMSLFEGKHILRQAEKPLLAEAIRNYVKTKSAIAVTQTVPVTEQYVLDGGSLLHRLKWTEGSTYSSIAEHYTSFTVKHYGRATVVFDGYGDGPSIKNYTHQRRSQKLKANKVNITEVTKFIGKKENLLSNGANKLIMERMRQNGCNVIQAEGYADVEIAKAAISMSAFRPTTLIGEDTDLLVLLLYHADASKCVELYFCSDKAKSHVYNIKVLKQVLGEAVCNDLLFLHAFTGCDSVSRVFGIGKKVGFQRIIKKEKAMKDCSKAFSTPKQSRDVMETKGCTAMVALFNADQKDSLASLRYNMLCKKVARAKMFVTPERVPPTASACKFHSLRTYYQVMEWMGCCEEMEPCDWGWKEWPQQASVTPPCLMGALSSLQPVEPFDGKKPVPASCAFCPVPDPAL</sequence>
<evidence type="ECO:0000313" key="2">
    <source>
        <dbReference type="Proteomes" id="UP001178508"/>
    </source>
</evidence>
<dbReference type="PANTHER" id="PTHR46704:SF1">
    <property type="entry name" value="TELOMERE LENGTH REGULATION PROTEIN TEL2 HOMOLOG"/>
    <property type="match status" value="1"/>
</dbReference>
<dbReference type="EMBL" id="OY660879">
    <property type="protein sequence ID" value="CAJ1076481.1"/>
    <property type="molecule type" value="Genomic_DNA"/>
</dbReference>
<evidence type="ECO:0000313" key="1">
    <source>
        <dbReference type="EMBL" id="CAJ1076481.1"/>
    </source>
</evidence>
<proteinExistence type="predicted"/>